<reference evidence="8 9" key="1">
    <citation type="journal article" date="2017" name="ISME J.">
        <title>Energy and carbon metabolisms in a deep terrestrial subsurface fluid microbial community.</title>
        <authorList>
            <person name="Momper L."/>
            <person name="Jungbluth S.P."/>
            <person name="Lee M.D."/>
            <person name="Amend J.P."/>
        </authorList>
    </citation>
    <scope>NUCLEOTIDE SEQUENCE [LARGE SCALE GENOMIC DNA]</scope>
    <source>
        <strain evidence="8">SURF_26</strain>
    </source>
</reference>
<gene>
    <name evidence="8" type="ORF">C4541_08255</name>
</gene>
<evidence type="ECO:0000256" key="2">
    <source>
        <dbReference type="ARBA" id="ARBA00009130"/>
    </source>
</evidence>
<dbReference type="AlphaFoldDB" id="A0A3A4R7P4"/>
<protein>
    <submittedName>
        <fullName evidence="8">CoA-disulfide reductase</fullName>
    </submittedName>
</protein>
<evidence type="ECO:0000256" key="6">
    <source>
        <dbReference type="ARBA" id="ARBA00023284"/>
    </source>
</evidence>
<dbReference type="PANTHER" id="PTHR43429:SF1">
    <property type="entry name" value="NAD(P)H SULFUR OXIDOREDUCTASE (COA-DEPENDENT)"/>
    <property type="match status" value="1"/>
</dbReference>
<dbReference type="InterPro" id="IPR023753">
    <property type="entry name" value="FAD/NAD-binding_dom"/>
</dbReference>
<dbReference type="SUPFAM" id="SSF52821">
    <property type="entry name" value="Rhodanese/Cell cycle control phosphatase"/>
    <property type="match status" value="1"/>
</dbReference>
<evidence type="ECO:0000256" key="5">
    <source>
        <dbReference type="ARBA" id="ARBA00023002"/>
    </source>
</evidence>
<dbReference type="Pfam" id="PF00581">
    <property type="entry name" value="Rhodanese"/>
    <property type="match status" value="1"/>
</dbReference>
<comment type="similarity">
    <text evidence="2">Belongs to the class-III pyridine nucleotide-disulfide oxidoreductase family.</text>
</comment>
<dbReference type="Proteomes" id="UP000266426">
    <property type="component" value="Unassembled WGS sequence"/>
</dbReference>
<dbReference type="PANTHER" id="PTHR43429">
    <property type="entry name" value="PYRIDINE NUCLEOTIDE-DISULFIDE OXIDOREDUCTASE DOMAIN-CONTAINING"/>
    <property type="match status" value="1"/>
</dbReference>
<dbReference type="InterPro" id="IPR016156">
    <property type="entry name" value="FAD/NAD-linked_Rdtase_dimer_sf"/>
</dbReference>
<accession>A0A3A4R7P4</accession>
<evidence type="ECO:0000259" key="7">
    <source>
        <dbReference type="PROSITE" id="PS50206"/>
    </source>
</evidence>
<dbReference type="EMBL" id="QZJZ01000068">
    <property type="protein sequence ID" value="RJP58298.1"/>
    <property type="molecule type" value="Genomic_DNA"/>
</dbReference>
<dbReference type="InterPro" id="IPR004099">
    <property type="entry name" value="Pyr_nucl-diS_OxRdtase_dimer"/>
</dbReference>
<proteinExistence type="inferred from homology"/>
<dbReference type="InterPro" id="IPR036188">
    <property type="entry name" value="FAD/NAD-bd_sf"/>
</dbReference>
<dbReference type="PROSITE" id="PS50206">
    <property type="entry name" value="RHODANESE_3"/>
    <property type="match status" value="1"/>
</dbReference>
<evidence type="ECO:0000313" key="9">
    <source>
        <dbReference type="Proteomes" id="UP000266426"/>
    </source>
</evidence>
<dbReference type="Pfam" id="PF07992">
    <property type="entry name" value="Pyr_redox_2"/>
    <property type="match status" value="1"/>
</dbReference>
<evidence type="ECO:0000256" key="1">
    <source>
        <dbReference type="ARBA" id="ARBA00001974"/>
    </source>
</evidence>
<dbReference type="SUPFAM" id="SSF55424">
    <property type="entry name" value="FAD/NAD-linked reductases, dimerisation (C-terminal) domain"/>
    <property type="match status" value="1"/>
</dbReference>
<comment type="cofactor">
    <cofactor evidence="1">
        <name>FAD</name>
        <dbReference type="ChEBI" id="CHEBI:57692"/>
    </cofactor>
</comment>
<keyword evidence="4" id="KW-0274">FAD</keyword>
<dbReference type="Gene3D" id="3.50.50.60">
    <property type="entry name" value="FAD/NAD(P)-binding domain"/>
    <property type="match status" value="2"/>
</dbReference>
<keyword evidence="6" id="KW-0676">Redox-active center</keyword>
<name>A0A3A4R7P4_9BACT</name>
<organism evidence="8 9">
    <name type="scientific">Candidatus Auribacter fodinae</name>
    <dbReference type="NCBI Taxonomy" id="2093366"/>
    <lineage>
        <taxon>Bacteria</taxon>
        <taxon>Pseudomonadati</taxon>
        <taxon>Candidatus Auribacterota</taxon>
        <taxon>Candidatus Auribacteria</taxon>
        <taxon>Candidatus Auribacterales</taxon>
        <taxon>Candidatus Auribacteraceae</taxon>
        <taxon>Candidatus Auribacter</taxon>
    </lineage>
</organism>
<evidence type="ECO:0000256" key="4">
    <source>
        <dbReference type="ARBA" id="ARBA00022827"/>
    </source>
</evidence>
<dbReference type="InterPro" id="IPR050260">
    <property type="entry name" value="FAD-bd_OxRdtase"/>
</dbReference>
<dbReference type="PRINTS" id="PR00368">
    <property type="entry name" value="FADPNR"/>
</dbReference>
<dbReference type="SMART" id="SM00450">
    <property type="entry name" value="RHOD"/>
    <property type="match status" value="1"/>
</dbReference>
<dbReference type="InterPro" id="IPR001763">
    <property type="entry name" value="Rhodanese-like_dom"/>
</dbReference>
<keyword evidence="3" id="KW-0285">Flavoprotein</keyword>
<sequence>MRIVIVGGVAGGASAAARARRLSESATITIFERGKYISFANCGLPYFIGGDIKEQGSLLVTSPEMLKNRFNIDVQTEKEVTSINPIAKTIAVKDLKTGVDYTVGYDKLILSPGAAPIKPQLEGIGLPGIHVLRDIPDMERIHALINKPKLRVTIVGGGYIGLEMAEALIHRGCDVRLVEATAQVMPPLDPEMAAFLHTELSSHGVMLLRNVSVTGFTKEKDVITINLSNGKKMLSDLVVLAVGVRPETALAQSARLRLGPTGAIAVNSQMRTSDPDIYAVGDACEVINLPLAGPARIPLAGPANRQGRIAADAIFGKKTAFRGTQGTSIVRLFTITAGMTGANEKQLKQAGIDYEKVYIHPMNHASYYPGAKPLHLKLLFNKKDGKVLGAQIVGQEGADKRIDVLSMAIQASMTVYDLEEAELAYAPPFGSAKDPVNFAGFVAANTLRGDAPICHTDSIPGKAFLLDVRTEKEHESGCIPGSYLIPVDELRSRLSEVPEKSIIVAYCKVGLRGYIAQRILMDNGFTCLNLSGGFTTYSLVDNPKKA</sequence>
<dbReference type="GO" id="GO:0016491">
    <property type="term" value="F:oxidoreductase activity"/>
    <property type="evidence" value="ECO:0007669"/>
    <property type="project" value="UniProtKB-KW"/>
</dbReference>
<dbReference type="Pfam" id="PF02852">
    <property type="entry name" value="Pyr_redox_dim"/>
    <property type="match status" value="1"/>
</dbReference>
<feature type="domain" description="Rhodanese" evidence="7">
    <location>
        <begin position="459"/>
        <end position="546"/>
    </location>
</feature>
<dbReference type="SUPFAM" id="SSF51905">
    <property type="entry name" value="FAD/NAD(P)-binding domain"/>
    <property type="match status" value="1"/>
</dbReference>
<comment type="caution">
    <text evidence="8">The sequence shown here is derived from an EMBL/GenBank/DDBJ whole genome shotgun (WGS) entry which is preliminary data.</text>
</comment>
<evidence type="ECO:0000313" key="8">
    <source>
        <dbReference type="EMBL" id="RJP58298.1"/>
    </source>
</evidence>
<evidence type="ECO:0000256" key="3">
    <source>
        <dbReference type="ARBA" id="ARBA00022630"/>
    </source>
</evidence>
<dbReference type="InterPro" id="IPR036873">
    <property type="entry name" value="Rhodanese-like_dom_sf"/>
</dbReference>
<keyword evidence="5" id="KW-0560">Oxidoreductase</keyword>
<dbReference type="Gene3D" id="3.40.250.10">
    <property type="entry name" value="Rhodanese-like domain"/>
    <property type="match status" value="1"/>
</dbReference>
<dbReference type="PRINTS" id="PR00411">
    <property type="entry name" value="PNDRDTASEI"/>
</dbReference>